<sequence length="529" mass="58478">MASRTKTATNGPALQIHKFSTTAPMKNLGNSGRRKCAIPYSLFQGDVHDEDSVPPTKKFKTLQTTWNQTSVLSPEVAILVNERMLELSRITRRAITARMRYQRLRSRELDLMKSILGDEQDLTQAHLKAVDVQIGSIRNTLQDAGVGVIGKNGCRFDPGDNGPWCESSSDDSDSDKPRQAPSQAGSYCDSGSAHSLAAVCCYYHFRQGSELLQGFEEVTSFAMSLKSFRYPQGPRYFLLDESLKMIRKSGGDHDPTITIIISSRDGGRLTSFPYHDSQVFALYSSKSKPTIMSFQARHNSLFDSTSHFAHYFHSQELTVFMHPFANPVLEETHMAHWYAGKDSPPRDEDMRLEFETPQKLLSGSAVSASLATRRAVSGQTSLLGTPLHFSPNPYADELALHCLMGLAAPANTISYHLPTEDHSRIISEELPHAWTSGLLLPQTSQDLAMAGPHGLPTPDHSTPVSIPFPLDELIFPRAEPDIASPSTVHLSEASTTNVDSTMPSGSEHVGLAHTFSDEFFDLHERSTHY</sequence>
<dbReference type="AlphaFoldDB" id="A0A0D0AFU0"/>
<proteinExistence type="predicted"/>
<organism evidence="2 3">
    <name type="scientific">Suillus luteus UH-Slu-Lm8-n1</name>
    <dbReference type="NCBI Taxonomy" id="930992"/>
    <lineage>
        <taxon>Eukaryota</taxon>
        <taxon>Fungi</taxon>
        <taxon>Dikarya</taxon>
        <taxon>Basidiomycota</taxon>
        <taxon>Agaricomycotina</taxon>
        <taxon>Agaricomycetes</taxon>
        <taxon>Agaricomycetidae</taxon>
        <taxon>Boletales</taxon>
        <taxon>Suillineae</taxon>
        <taxon>Suillaceae</taxon>
        <taxon>Suillus</taxon>
    </lineage>
</organism>
<evidence type="ECO:0000313" key="3">
    <source>
        <dbReference type="Proteomes" id="UP000054485"/>
    </source>
</evidence>
<dbReference type="InParanoid" id="A0A0D0AFU0"/>
<evidence type="ECO:0000256" key="1">
    <source>
        <dbReference type="SAM" id="MobiDB-lite"/>
    </source>
</evidence>
<dbReference type="OrthoDB" id="2641515at2759"/>
<reference evidence="3" key="2">
    <citation type="submission" date="2015-01" db="EMBL/GenBank/DDBJ databases">
        <title>Evolutionary Origins and Diversification of the Mycorrhizal Mutualists.</title>
        <authorList>
            <consortium name="DOE Joint Genome Institute"/>
            <consortium name="Mycorrhizal Genomics Consortium"/>
            <person name="Kohler A."/>
            <person name="Kuo A."/>
            <person name="Nagy L.G."/>
            <person name="Floudas D."/>
            <person name="Copeland A."/>
            <person name="Barry K.W."/>
            <person name="Cichocki N."/>
            <person name="Veneault-Fourrey C."/>
            <person name="LaButti K."/>
            <person name="Lindquist E.A."/>
            <person name="Lipzen A."/>
            <person name="Lundell T."/>
            <person name="Morin E."/>
            <person name="Murat C."/>
            <person name="Riley R."/>
            <person name="Ohm R."/>
            <person name="Sun H."/>
            <person name="Tunlid A."/>
            <person name="Henrissat B."/>
            <person name="Grigoriev I.V."/>
            <person name="Hibbett D.S."/>
            <person name="Martin F."/>
        </authorList>
    </citation>
    <scope>NUCLEOTIDE SEQUENCE [LARGE SCALE GENOMIC DNA]</scope>
    <source>
        <strain evidence="3">UH-Slu-Lm8-n1</strain>
    </source>
</reference>
<feature type="region of interest" description="Disordered" evidence="1">
    <location>
        <begin position="160"/>
        <end position="189"/>
    </location>
</feature>
<name>A0A0D0AFU0_9AGAM</name>
<accession>A0A0D0AFU0</accession>
<reference evidence="2 3" key="1">
    <citation type="submission" date="2014-04" db="EMBL/GenBank/DDBJ databases">
        <authorList>
            <consortium name="DOE Joint Genome Institute"/>
            <person name="Kuo A."/>
            <person name="Ruytinx J."/>
            <person name="Rineau F."/>
            <person name="Colpaert J."/>
            <person name="Kohler A."/>
            <person name="Nagy L.G."/>
            <person name="Floudas D."/>
            <person name="Copeland A."/>
            <person name="Barry K.W."/>
            <person name="Cichocki N."/>
            <person name="Veneault-Fourrey C."/>
            <person name="LaButti K."/>
            <person name="Lindquist E.A."/>
            <person name="Lipzen A."/>
            <person name="Lundell T."/>
            <person name="Morin E."/>
            <person name="Murat C."/>
            <person name="Sun H."/>
            <person name="Tunlid A."/>
            <person name="Henrissat B."/>
            <person name="Grigoriev I.V."/>
            <person name="Hibbett D.S."/>
            <person name="Martin F."/>
            <person name="Nordberg H.P."/>
            <person name="Cantor M.N."/>
            <person name="Hua S.X."/>
        </authorList>
    </citation>
    <scope>NUCLEOTIDE SEQUENCE [LARGE SCALE GENOMIC DNA]</scope>
    <source>
        <strain evidence="2 3">UH-Slu-Lm8-n1</strain>
    </source>
</reference>
<evidence type="ECO:0000313" key="2">
    <source>
        <dbReference type="EMBL" id="KIK49040.1"/>
    </source>
</evidence>
<dbReference type="EMBL" id="KN835134">
    <property type="protein sequence ID" value="KIK49040.1"/>
    <property type="molecule type" value="Genomic_DNA"/>
</dbReference>
<keyword evidence="3" id="KW-1185">Reference proteome</keyword>
<protein>
    <submittedName>
        <fullName evidence="2">Uncharacterized protein</fullName>
    </submittedName>
</protein>
<dbReference type="HOGENOM" id="CLU_515029_0_0_1"/>
<dbReference type="Proteomes" id="UP000054485">
    <property type="component" value="Unassembled WGS sequence"/>
</dbReference>
<gene>
    <name evidence="2" type="ORF">CY34DRAFT_103660</name>
</gene>